<reference evidence="4" key="1">
    <citation type="journal article" date="2019" name="Int. J. Syst. Evol. Microbiol.">
        <title>The Global Catalogue of Microorganisms (GCM) 10K type strain sequencing project: providing services to taxonomists for standard genome sequencing and annotation.</title>
        <authorList>
            <consortium name="The Broad Institute Genomics Platform"/>
            <consortium name="The Broad Institute Genome Sequencing Center for Infectious Disease"/>
            <person name="Wu L."/>
            <person name="Ma J."/>
        </authorList>
    </citation>
    <scope>NUCLEOTIDE SEQUENCE [LARGE SCALE GENOMIC DNA]</scope>
    <source>
        <strain evidence="4">KCTC 52039</strain>
    </source>
</reference>
<keyword evidence="1" id="KW-0812">Transmembrane</keyword>
<dbReference type="GO" id="GO:0004673">
    <property type="term" value="F:protein histidine kinase activity"/>
    <property type="evidence" value="ECO:0007669"/>
    <property type="project" value="UniProtKB-EC"/>
</dbReference>
<feature type="transmembrane region" description="Helical" evidence="1">
    <location>
        <begin position="29"/>
        <end position="48"/>
    </location>
</feature>
<keyword evidence="4" id="KW-1185">Reference proteome</keyword>
<keyword evidence="1" id="KW-0472">Membrane</keyword>
<organism evidence="3 4">
    <name type="scientific">Cypionkella sinensis</name>
    <dbReference type="NCBI Taxonomy" id="1756043"/>
    <lineage>
        <taxon>Bacteria</taxon>
        <taxon>Pseudomonadati</taxon>
        <taxon>Pseudomonadota</taxon>
        <taxon>Alphaproteobacteria</taxon>
        <taxon>Rhodobacterales</taxon>
        <taxon>Paracoccaceae</taxon>
        <taxon>Cypionkella</taxon>
    </lineage>
</organism>
<dbReference type="PANTHER" id="PTHR34220">
    <property type="entry name" value="SENSOR HISTIDINE KINASE YPDA"/>
    <property type="match status" value="1"/>
</dbReference>
<feature type="transmembrane region" description="Helical" evidence="1">
    <location>
        <begin position="85"/>
        <end position="106"/>
    </location>
</feature>
<comment type="caution">
    <text evidence="3">The sequence shown here is derived from an EMBL/GenBank/DDBJ whole genome shotgun (WGS) entry which is preliminary data.</text>
</comment>
<gene>
    <name evidence="3" type="ORF">ACFOGH_13215</name>
</gene>
<proteinExistence type="predicted"/>
<keyword evidence="3" id="KW-0418">Kinase</keyword>
<dbReference type="SUPFAM" id="SSF55874">
    <property type="entry name" value="ATPase domain of HSP90 chaperone/DNA topoisomerase II/histidine kinase"/>
    <property type="match status" value="1"/>
</dbReference>
<feature type="transmembrane region" description="Helical" evidence="1">
    <location>
        <begin position="60"/>
        <end position="78"/>
    </location>
</feature>
<evidence type="ECO:0000313" key="4">
    <source>
        <dbReference type="Proteomes" id="UP001595547"/>
    </source>
</evidence>
<dbReference type="Gene3D" id="3.30.565.10">
    <property type="entry name" value="Histidine kinase-like ATPase, C-terminal domain"/>
    <property type="match status" value="1"/>
</dbReference>
<protein>
    <submittedName>
        <fullName evidence="3">Sensor histidine kinase</fullName>
        <ecNumber evidence="3">2.7.13.3</ecNumber>
    </submittedName>
</protein>
<dbReference type="PANTHER" id="PTHR34220:SF7">
    <property type="entry name" value="SENSOR HISTIDINE KINASE YPDA"/>
    <property type="match status" value="1"/>
</dbReference>
<dbReference type="InterPro" id="IPR036890">
    <property type="entry name" value="HATPase_C_sf"/>
</dbReference>
<accession>A0ABV7IZH6</accession>
<dbReference type="EC" id="2.7.13.3" evidence="3"/>
<dbReference type="InterPro" id="IPR010559">
    <property type="entry name" value="Sig_transdc_His_kin_internal"/>
</dbReference>
<feature type="domain" description="Signal transduction histidine kinase internal region" evidence="2">
    <location>
        <begin position="171"/>
        <end position="250"/>
    </location>
</feature>
<dbReference type="EMBL" id="JBHRTO010000001">
    <property type="protein sequence ID" value="MFC3181956.1"/>
    <property type="molecule type" value="Genomic_DNA"/>
</dbReference>
<keyword evidence="3" id="KW-0808">Transferase</keyword>
<keyword evidence="1" id="KW-1133">Transmembrane helix</keyword>
<dbReference type="Pfam" id="PF06580">
    <property type="entry name" value="His_kinase"/>
    <property type="match status" value="1"/>
</dbReference>
<dbReference type="InterPro" id="IPR050640">
    <property type="entry name" value="Bact_2-comp_sensor_kinase"/>
</dbReference>
<feature type="transmembrane region" description="Helical" evidence="1">
    <location>
        <begin position="126"/>
        <end position="148"/>
    </location>
</feature>
<dbReference type="RefSeq" id="WP_380073536.1">
    <property type="nucleotide sequence ID" value="NZ_JBHRTO010000001.1"/>
</dbReference>
<evidence type="ECO:0000259" key="2">
    <source>
        <dbReference type="Pfam" id="PF06580"/>
    </source>
</evidence>
<evidence type="ECO:0000313" key="3">
    <source>
        <dbReference type="EMBL" id="MFC3181956.1"/>
    </source>
</evidence>
<dbReference type="Proteomes" id="UP001595547">
    <property type="component" value="Unassembled WGS sequence"/>
</dbReference>
<sequence>MFDAAMPLKPTAVSALTGSRAFGRNVVKLGLGYAATYFIVASVVWGLAGYDPIATAPGKLIGMVGDAVLAIVITVVLWRMRHMALGYKALVGCGLSLGLSPISGLVDWGFHAYCVYPVPVPFDPTIFAQVVMFTTSELFGWSCLYLALQYSDHVREVEQRVAAIRQEALTAQMRALQYQVNPHFLFNTLNSVAGLVEENASAQAHEMLLGLANFLRHTVTLNPEDEIRLADELTMQFNYLGIEKVRFSDRMILRTEIEPGLDDFLVPPLILQPLVENAVKYGVSQMQGPAELVIGVRQDPKGTLRLWVENSVPQNGAAQARGLGIGLENVAHRLQARWPGQSSFTATQPKPDRFRVEMTMPMIWGPMIWGPA</sequence>
<name>A0ABV7IZH6_9RHOB</name>
<evidence type="ECO:0000256" key="1">
    <source>
        <dbReference type="SAM" id="Phobius"/>
    </source>
</evidence>